<gene>
    <name evidence="6" type="ORF">SPACI_009420</name>
</gene>
<keyword evidence="7" id="KW-1185">Reference proteome</keyword>
<keyword evidence="4 5" id="KW-0472">Membrane</keyword>
<dbReference type="InterPro" id="IPR007318">
    <property type="entry name" value="Phopholipid_MeTrfase"/>
</dbReference>
<organism evidence="6 7">
    <name type="scientific">Sporomusa acidovorans (strain ATCC 49682 / DSM 3132 / Mol)</name>
    <dbReference type="NCBI Taxonomy" id="1123286"/>
    <lineage>
        <taxon>Bacteria</taxon>
        <taxon>Bacillati</taxon>
        <taxon>Bacillota</taxon>
        <taxon>Negativicutes</taxon>
        <taxon>Selenomonadales</taxon>
        <taxon>Sporomusaceae</taxon>
        <taxon>Sporomusa</taxon>
    </lineage>
</organism>
<dbReference type="PROSITE" id="PS51257">
    <property type="entry name" value="PROKAR_LIPOPROTEIN"/>
    <property type="match status" value="1"/>
</dbReference>
<evidence type="ECO:0000256" key="1">
    <source>
        <dbReference type="ARBA" id="ARBA00004127"/>
    </source>
</evidence>
<comment type="subcellular location">
    <subcellularLocation>
        <location evidence="1">Endomembrane system</location>
        <topology evidence="1">Multi-pass membrane protein</topology>
    </subcellularLocation>
</comment>
<evidence type="ECO:0000256" key="4">
    <source>
        <dbReference type="ARBA" id="ARBA00023136"/>
    </source>
</evidence>
<accession>A0ABZ3IXZ7</accession>
<dbReference type="EMBL" id="CP155571">
    <property type="protein sequence ID" value="XFO70942.1"/>
    <property type="molecule type" value="Genomic_DNA"/>
</dbReference>
<dbReference type="PANTHER" id="PTHR43847:SF1">
    <property type="entry name" value="BLL3993 PROTEIN"/>
    <property type="match status" value="1"/>
</dbReference>
<dbReference type="Pfam" id="PF04191">
    <property type="entry name" value="PEMT"/>
    <property type="match status" value="1"/>
</dbReference>
<protein>
    <recommendedName>
        <fullName evidence="8">Isoprenylcysteine carboxyl methyltransferase (ICMT) family protein</fullName>
    </recommendedName>
</protein>
<evidence type="ECO:0000313" key="6">
    <source>
        <dbReference type="EMBL" id="XFO70942.1"/>
    </source>
</evidence>
<keyword evidence="3 5" id="KW-1133">Transmembrane helix</keyword>
<sequence>MNRILPPTLLIISIGCMIVLQFTVPIYYIVRFPFNFSGIVFIVIGLGISIIGSNLFQKLKISVMTFDEPSVLVTNGLYQYSRNPMYLGFVLFILGSWLFMGSLSALLIALLFIVAMDLGYIRWEEKMLDRKFGKAYLDYKRKVRRWI</sequence>
<evidence type="ECO:0000256" key="3">
    <source>
        <dbReference type="ARBA" id="ARBA00022989"/>
    </source>
</evidence>
<dbReference type="InterPro" id="IPR052527">
    <property type="entry name" value="Metal_cation-efflux_comp"/>
</dbReference>
<evidence type="ECO:0000313" key="7">
    <source>
        <dbReference type="Proteomes" id="UP000216052"/>
    </source>
</evidence>
<evidence type="ECO:0000256" key="2">
    <source>
        <dbReference type="ARBA" id="ARBA00022692"/>
    </source>
</evidence>
<proteinExistence type="predicted"/>
<feature type="transmembrane region" description="Helical" evidence="5">
    <location>
        <begin position="9"/>
        <end position="30"/>
    </location>
</feature>
<evidence type="ECO:0008006" key="8">
    <source>
        <dbReference type="Google" id="ProtNLM"/>
    </source>
</evidence>
<dbReference type="Proteomes" id="UP000216052">
    <property type="component" value="Chromosome"/>
</dbReference>
<feature type="transmembrane region" description="Helical" evidence="5">
    <location>
        <begin position="84"/>
        <end position="100"/>
    </location>
</feature>
<keyword evidence="2 5" id="KW-0812">Transmembrane</keyword>
<feature type="transmembrane region" description="Helical" evidence="5">
    <location>
        <begin position="36"/>
        <end position="56"/>
    </location>
</feature>
<name>A0ABZ3IXZ7_SPOA4</name>
<reference evidence="6" key="1">
    <citation type="submission" date="2024-05" db="EMBL/GenBank/DDBJ databases">
        <title>Isolation and characterization of Sporomusa carbonis sp. nov., a carboxydotrophic hydrogenogen in the genus of Sporomusa isolated from a charcoal burning pile.</title>
        <authorList>
            <person name="Boeer T."/>
            <person name="Rosenbaum F."/>
            <person name="Eysell L."/>
            <person name="Mueller V."/>
            <person name="Daniel R."/>
            <person name="Poehlein A."/>
        </authorList>
    </citation>
    <scope>NUCLEOTIDE SEQUENCE [LARGE SCALE GENOMIC DNA]</scope>
    <source>
        <strain evidence="6">DSM 3132</strain>
    </source>
</reference>
<dbReference type="PANTHER" id="PTHR43847">
    <property type="entry name" value="BLL3993 PROTEIN"/>
    <property type="match status" value="1"/>
</dbReference>
<evidence type="ECO:0000256" key="5">
    <source>
        <dbReference type="SAM" id="Phobius"/>
    </source>
</evidence>
<dbReference type="Gene3D" id="1.20.120.1630">
    <property type="match status" value="1"/>
</dbReference>